<dbReference type="InterPro" id="IPR055411">
    <property type="entry name" value="LRR_FXL15/At3g58940/PEG3-like"/>
</dbReference>
<dbReference type="InterPro" id="IPR006553">
    <property type="entry name" value="Leu-rich_rpt_Cys-con_subtyp"/>
</dbReference>
<dbReference type="FunFam" id="1.20.1280.50:FF:000037">
    <property type="entry name" value="F-box protein SKIP19"/>
    <property type="match status" value="1"/>
</dbReference>
<name>A0ABC9BA61_9POAL</name>
<reference evidence="2" key="1">
    <citation type="submission" date="2024-10" db="EMBL/GenBank/DDBJ databases">
        <authorList>
            <person name="Ryan C."/>
        </authorList>
    </citation>
    <scope>NUCLEOTIDE SEQUENCE [LARGE SCALE GENOMIC DNA]</scope>
</reference>
<sequence>MGAANEAHPAKMISAIRDWSALPLDILLSVFANLDAIDVLMGSGLVCHSWLEAAKVPDLWRSVDMANHKAVEKMEEHGLRTMVKVAVDRSKGQLEVFLGKRFVTDELLKYIGDRSASLKRLSLISCEYISNRGFTYLITKSPQLEDLSLELCIGVGGHGVYEATGKACPQLKHFSLEGDLFWYAYDYQMHHAEAYGIKAMRELRSLSLIGSNIKNRELKAILDCCPHLESLFLHDCDNIDVVCDRDLRLKCARIKTVTLLQYKLDSDYKGTGTRWIVQQYE</sequence>
<accession>A0ABC9BA61</accession>
<gene>
    <name evidence="2" type="ORF">URODEC1_LOCUS63294</name>
</gene>
<dbReference type="PANTHER" id="PTHR38926">
    <property type="entry name" value="F-BOX DOMAIN CONTAINING PROTEIN, EXPRESSED"/>
    <property type="match status" value="1"/>
</dbReference>
<dbReference type="SUPFAM" id="SSF52047">
    <property type="entry name" value="RNI-like"/>
    <property type="match status" value="1"/>
</dbReference>
<dbReference type="SUPFAM" id="SSF81383">
    <property type="entry name" value="F-box domain"/>
    <property type="match status" value="1"/>
</dbReference>
<organism evidence="2 3">
    <name type="scientific">Urochloa decumbens</name>
    <dbReference type="NCBI Taxonomy" id="240449"/>
    <lineage>
        <taxon>Eukaryota</taxon>
        <taxon>Viridiplantae</taxon>
        <taxon>Streptophyta</taxon>
        <taxon>Embryophyta</taxon>
        <taxon>Tracheophyta</taxon>
        <taxon>Spermatophyta</taxon>
        <taxon>Magnoliopsida</taxon>
        <taxon>Liliopsida</taxon>
        <taxon>Poales</taxon>
        <taxon>Poaceae</taxon>
        <taxon>PACMAD clade</taxon>
        <taxon>Panicoideae</taxon>
        <taxon>Panicodae</taxon>
        <taxon>Paniceae</taxon>
        <taxon>Melinidinae</taxon>
        <taxon>Urochloa</taxon>
    </lineage>
</organism>
<evidence type="ECO:0000313" key="2">
    <source>
        <dbReference type="EMBL" id="CAL4997226.1"/>
    </source>
</evidence>
<dbReference type="Gene3D" id="3.80.10.10">
    <property type="entry name" value="Ribonuclease Inhibitor"/>
    <property type="match status" value="1"/>
</dbReference>
<keyword evidence="3" id="KW-1185">Reference proteome</keyword>
<evidence type="ECO:0000259" key="1">
    <source>
        <dbReference type="PROSITE" id="PS50181"/>
    </source>
</evidence>
<dbReference type="SMART" id="SM00367">
    <property type="entry name" value="LRR_CC"/>
    <property type="match status" value="2"/>
</dbReference>
<dbReference type="PROSITE" id="PS50181">
    <property type="entry name" value="FBOX"/>
    <property type="match status" value="1"/>
</dbReference>
<dbReference type="InterPro" id="IPR001810">
    <property type="entry name" value="F-box_dom"/>
</dbReference>
<dbReference type="InterPro" id="IPR036047">
    <property type="entry name" value="F-box-like_dom_sf"/>
</dbReference>
<dbReference type="Pfam" id="PF12937">
    <property type="entry name" value="F-box-like"/>
    <property type="match status" value="1"/>
</dbReference>
<dbReference type="EMBL" id="OZ075135">
    <property type="protein sequence ID" value="CAL4997226.1"/>
    <property type="molecule type" value="Genomic_DNA"/>
</dbReference>
<dbReference type="Proteomes" id="UP001497457">
    <property type="component" value="Chromosome 25rd"/>
</dbReference>
<dbReference type="PANTHER" id="PTHR38926:SF71">
    <property type="entry name" value="OS08G0194350 PROTEIN"/>
    <property type="match status" value="1"/>
</dbReference>
<protein>
    <recommendedName>
        <fullName evidence="1">F-box domain-containing protein</fullName>
    </recommendedName>
</protein>
<feature type="domain" description="F-box" evidence="1">
    <location>
        <begin position="16"/>
        <end position="63"/>
    </location>
</feature>
<dbReference type="Pfam" id="PF24758">
    <property type="entry name" value="LRR_At5g56370"/>
    <property type="match status" value="1"/>
</dbReference>
<evidence type="ECO:0000313" key="3">
    <source>
        <dbReference type="Proteomes" id="UP001497457"/>
    </source>
</evidence>
<proteinExistence type="predicted"/>
<dbReference type="AlphaFoldDB" id="A0ABC9BA61"/>
<dbReference type="InterPro" id="IPR032675">
    <property type="entry name" value="LRR_dom_sf"/>
</dbReference>